<dbReference type="GO" id="GO:0016787">
    <property type="term" value="F:hydrolase activity"/>
    <property type="evidence" value="ECO:0007669"/>
    <property type="project" value="UniProtKB-KW"/>
</dbReference>
<gene>
    <name evidence="2" type="primary">HFM1</name>
    <name evidence="2" type="ORF">NPIL_278091</name>
</gene>
<dbReference type="OrthoDB" id="6429763at2759"/>
<accession>A0A8X6P4U1</accession>
<dbReference type="SUPFAM" id="SSF52540">
    <property type="entry name" value="P-loop containing nucleoside triphosphate hydrolases"/>
    <property type="match status" value="1"/>
</dbReference>
<dbReference type="GO" id="GO:0005524">
    <property type="term" value="F:ATP binding"/>
    <property type="evidence" value="ECO:0007669"/>
    <property type="project" value="InterPro"/>
</dbReference>
<keyword evidence="2" id="KW-0067">ATP-binding</keyword>
<dbReference type="InterPro" id="IPR011545">
    <property type="entry name" value="DEAD/DEAH_box_helicase_dom"/>
</dbReference>
<name>A0A8X6P4U1_NEPPI</name>
<evidence type="ECO:0000313" key="3">
    <source>
        <dbReference type="Proteomes" id="UP000887013"/>
    </source>
</evidence>
<protein>
    <submittedName>
        <fullName evidence="2">Probable ATP-dependent DNA helicase HFM1</fullName>
    </submittedName>
</protein>
<dbReference type="Proteomes" id="UP000887013">
    <property type="component" value="Unassembled WGS sequence"/>
</dbReference>
<comment type="caution">
    <text evidence="2">The sequence shown here is derived from an EMBL/GenBank/DDBJ whole genome shotgun (WGS) entry which is preliminary data.</text>
</comment>
<evidence type="ECO:0000259" key="1">
    <source>
        <dbReference type="Pfam" id="PF00270"/>
    </source>
</evidence>
<dbReference type="Pfam" id="PF00270">
    <property type="entry name" value="DEAD"/>
    <property type="match status" value="1"/>
</dbReference>
<dbReference type="GO" id="GO:0003676">
    <property type="term" value="F:nucleic acid binding"/>
    <property type="evidence" value="ECO:0007669"/>
    <property type="project" value="InterPro"/>
</dbReference>
<sequence>LSRETIGKNSKTSTQNYDGEIHNSRDIAVKNYSDGDSRSTVNLVPVSEIPFKYQSVFRSFPYFNVVQSKVFEDAFYTDKHLVVCAPTGSGKTVIFELSIVRLLMLISDLGQMSSRYKIVYSKYNFS</sequence>
<proteinExistence type="predicted"/>
<keyword evidence="2" id="KW-0378">Hydrolase</keyword>
<keyword evidence="2" id="KW-0347">Helicase</keyword>
<dbReference type="PANTHER" id="PTHR47835">
    <property type="entry name" value="HFM1, ATP DEPENDENT DNA HELICASE HOMOLOG"/>
    <property type="match status" value="1"/>
</dbReference>
<evidence type="ECO:0000313" key="2">
    <source>
        <dbReference type="EMBL" id="GFT51387.1"/>
    </source>
</evidence>
<dbReference type="PANTHER" id="PTHR47835:SF3">
    <property type="entry name" value="HELICASE FOR MEIOSIS 1"/>
    <property type="match status" value="1"/>
</dbReference>
<dbReference type="InterPro" id="IPR027417">
    <property type="entry name" value="P-loop_NTPase"/>
</dbReference>
<dbReference type="GO" id="GO:0043138">
    <property type="term" value="F:3'-5' DNA helicase activity"/>
    <property type="evidence" value="ECO:0007669"/>
    <property type="project" value="UniProtKB-EC"/>
</dbReference>
<reference evidence="2" key="1">
    <citation type="submission" date="2020-08" db="EMBL/GenBank/DDBJ databases">
        <title>Multicomponent nature underlies the extraordinary mechanical properties of spider dragline silk.</title>
        <authorList>
            <person name="Kono N."/>
            <person name="Nakamura H."/>
            <person name="Mori M."/>
            <person name="Yoshida Y."/>
            <person name="Ohtoshi R."/>
            <person name="Malay A.D."/>
            <person name="Moran D.A.P."/>
            <person name="Tomita M."/>
            <person name="Numata K."/>
            <person name="Arakawa K."/>
        </authorList>
    </citation>
    <scope>NUCLEOTIDE SEQUENCE</scope>
</reference>
<feature type="non-terminal residue" evidence="2">
    <location>
        <position position="126"/>
    </location>
</feature>
<keyword evidence="3" id="KW-1185">Reference proteome</keyword>
<organism evidence="2 3">
    <name type="scientific">Nephila pilipes</name>
    <name type="common">Giant wood spider</name>
    <name type="synonym">Nephila maculata</name>
    <dbReference type="NCBI Taxonomy" id="299642"/>
    <lineage>
        <taxon>Eukaryota</taxon>
        <taxon>Metazoa</taxon>
        <taxon>Ecdysozoa</taxon>
        <taxon>Arthropoda</taxon>
        <taxon>Chelicerata</taxon>
        <taxon>Arachnida</taxon>
        <taxon>Araneae</taxon>
        <taxon>Araneomorphae</taxon>
        <taxon>Entelegynae</taxon>
        <taxon>Araneoidea</taxon>
        <taxon>Nephilidae</taxon>
        <taxon>Nephila</taxon>
    </lineage>
</organism>
<dbReference type="AlphaFoldDB" id="A0A8X6P4U1"/>
<dbReference type="InterPro" id="IPR052247">
    <property type="entry name" value="Meiotic_Crossover_Helicase"/>
</dbReference>
<dbReference type="EMBL" id="BMAW01016916">
    <property type="protein sequence ID" value="GFT51387.1"/>
    <property type="molecule type" value="Genomic_DNA"/>
</dbReference>
<dbReference type="Gene3D" id="3.40.50.300">
    <property type="entry name" value="P-loop containing nucleotide triphosphate hydrolases"/>
    <property type="match status" value="1"/>
</dbReference>
<feature type="domain" description="DEAD/DEAH-box helicase" evidence="1">
    <location>
        <begin position="66"/>
        <end position="103"/>
    </location>
</feature>
<keyword evidence="2" id="KW-0547">Nucleotide-binding</keyword>